<comment type="caution">
    <text evidence="2">The sequence shown here is derived from an EMBL/GenBank/DDBJ whole genome shotgun (WGS) entry which is preliminary data.</text>
</comment>
<evidence type="ECO:0000313" key="3">
    <source>
        <dbReference type="Proteomes" id="UP000758022"/>
    </source>
</evidence>
<dbReference type="AlphaFoldDB" id="A0AB35FGJ5"/>
<dbReference type="InterPro" id="IPR041664">
    <property type="entry name" value="AAA_16"/>
</dbReference>
<proteinExistence type="predicted"/>
<evidence type="ECO:0000313" key="2">
    <source>
        <dbReference type="EMBL" id="MBY3065357.1"/>
    </source>
</evidence>
<organism evidence="2 3">
    <name type="scientific">Rhizobium laguerreae</name>
    <dbReference type="NCBI Taxonomy" id="1076926"/>
    <lineage>
        <taxon>Bacteria</taxon>
        <taxon>Pseudomonadati</taxon>
        <taxon>Pseudomonadota</taxon>
        <taxon>Alphaproteobacteria</taxon>
        <taxon>Hyphomicrobiales</taxon>
        <taxon>Rhizobiaceae</taxon>
        <taxon>Rhizobium/Agrobacterium group</taxon>
        <taxon>Rhizobium</taxon>
    </lineage>
</organism>
<gene>
    <name evidence="2" type="ORF">HFO74_18300</name>
</gene>
<reference evidence="2" key="1">
    <citation type="submission" date="2020-04" db="EMBL/GenBank/DDBJ databases">
        <title>Global-level population genomics supports evidence of horizontal gene transfer on evolution of Rhizobia in Lentils.</title>
        <authorList>
            <person name="Gai Y."/>
            <person name="Cook D."/>
            <person name="Riely B."/>
        </authorList>
    </citation>
    <scope>NUCLEOTIDE SEQUENCE</scope>
    <source>
        <strain evidence="2">TLR9</strain>
    </source>
</reference>
<accession>A0AB35FGJ5</accession>
<dbReference type="Pfam" id="PF13191">
    <property type="entry name" value="AAA_16"/>
    <property type="match status" value="1"/>
</dbReference>
<name>A0AB35FGJ5_9HYPH</name>
<dbReference type="EMBL" id="JAAXQQ010000006">
    <property type="protein sequence ID" value="MBY3065357.1"/>
    <property type="molecule type" value="Genomic_DNA"/>
</dbReference>
<protein>
    <submittedName>
        <fullName evidence="2">AAA family ATPase</fullName>
    </submittedName>
</protein>
<sequence>METAFRDVSGGRLCCILLGAEAGGGKSRLVDEFADRLSGRALILKGGCIEQRESALPYAPITALLHELVRLRGQSAVGSLVSGEGARELAWLLPELGETSERFDAGIARSRLFETLRKLFEELAREMPLFWSSRTFTGPIREPAICFAFFRRG</sequence>
<evidence type="ECO:0000259" key="1">
    <source>
        <dbReference type="Pfam" id="PF13191"/>
    </source>
</evidence>
<dbReference type="Proteomes" id="UP000758022">
    <property type="component" value="Unassembled WGS sequence"/>
</dbReference>
<feature type="domain" description="Orc1-like AAA ATPase" evidence="1">
    <location>
        <begin position="3"/>
        <end position="128"/>
    </location>
</feature>